<protein>
    <recommendedName>
        <fullName evidence="3">Peptidase S74 domain-containing protein</fullName>
    </recommendedName>
</protein>
<accession>A0A7V1PV74</accession>
<feature type="signal peptide" evidence="2">
    <location>
        <begin position="1"/>
        <end position="29"/>
    </location>
</feature>
<feature type="coiled-coil region" evidence="1">
    <location>
        <begin position="345"/>
        <end position="372"/>
    </location>
</feature>
<dbReference type="Pfam" id="PF13884">
    <property type="entry name" value="Peptidase_S74"/>
    <property type="match status" value="1"/>
</dbReference>
<dbReference type="Pfam" id="PF05658">
    <property type="entry name" value="YadA_head"/>
    <property type="match status" value="3"/>
</dbReference>
<evidence type="ECO:0000259" key="3">
    <source>
        <dbReference type="PROSITE" id="PS51688"/>
    </source>
</evidence>
<feature type="chain" id="PRO_5031556127" description="Peptidase S74 domain-containing protein" evidence="2">
    <location>
        <begin position="30"/>
        <end position="411"/>
    </location>
</feature>
<feature type="domain" description="Peptidase S74" evidence="3">
    <location>
        <begin position="263"/>
        <end position="359"/>
    </location>
</feature>
<comment type="caution">
    <text evidence="4">The sequence shown here is derived from an EMBL/GenBank/DDBJ whole genome shotgun (WGS) entry which is preliminary data.</text>
</comment>
<dbReference type="AlphaFoldDB" id="A0A7V1PV74"/>
<name>A0A7V1PV74_CALAY</name>
<dbReference type="EMBL" id="DRLD01000282">
    <property type="protein sequence ID" value="HED11082.1"/>
    <property type="molecule type" value="Genomic_DNA"/>
</dbReference>
<dbReference type="GO" id="GO:0019867">
    <property type="term" value="C:outer membrane"/>
    <property type="evidence" value="ECO:0007669"/>
    <property type="project" value="InterPro"/>
</dbReference>
<dbReference type="CDD" id="cd12820">
    <property type="entry name" value="LbR_YadA-like"/>
    <property type="match status" value="1"/>
</dbReference>
<keyword evidence="1" id="KW-0175">Coiled coil</keyword>
<keyword evidence="2" id="KW-0732">Signal</keyword>
<dbReference type="Proteomes" id="UP000886005">
    <property type="component" value="Unassembled WGS sequence"/>
</dbReference>
<dbReference type="Gene3D" id="2.150.10.10">
    <property type="entry name" value="Serralysin-like metalloprotease, C-terminal"/>
    <property type="match status" value="2"/>
</dbReference>
<evidence type="ECO:0000256" key="1">
    <source>
        <dbReference type="SAM" id="Coils"/>
    </source>
</evidence>
<reference evidence="4" key="1">
    <citation type="journal article" date="2020" name="mSystems">
        <title>Genome- and Community-Level Interaction Insights into Carbon Utilization and Element Cycling Functions of Hydrothermarchaeota in Hydrothermal Sediment.</title>
        <authorList>
            <person name="Zhou Z."/>
            <person name="Liu Y."/>
            <person name="Xu W."/>
            <person name="Pan J."/>
            <person name="Luo Z.H."/>
            <person name="Li M."/>
        </authorList>
    </citation>
    <scope>NUCLEOTIDE SEQUENCE [LARGE SCALE GENOMIC DNA]</scope>
    <source>
        <strain evidence="4">HyVt-456</strain>
    </source>
</reference>
<sequence>MHRRKYLSHLNKICVIALMVFVCGTNAYAQSTTIKLPTADNSSNFNISDNADVNLLNLFGDGGFYVLGNTNAGALPISGAGTRLMWYPYKGAFRAGSVMGTEWDDSSIGGYSTALGFNTTASGIYSVALGYQTTASGDYAFASGYQSSASYYATAMGTSTTASGIYSTALGHTATASGLYSVALGYTTTASGGNSTAMGSYASTNSQSGSFIIGDASTTTVTNASAANQMTMRFAGGYRLFSNSSATIGVEVASGGNSWSSISDSSKKENFKAADGEYFLRSLEKLKLGSWNYKAQKSGNVRHYGPMAQEIFHYFGHDGIGTIGNDTTLASADMDGIIFIALKALSERTAQLQTLKKELAGKSRELEALKEVVAGQGRTIGALRENLRGIQDALVALLKRGGEKEKLSVKK</sequence>
<dbReference type="InterPro" id="IPR030392">
    <property type="entry name" value="S74_ICA"/>
</dbReference>
<dbReference type="InterPro" id="IPR008640">
    <property type="entry name" value="Adhesin_Head_dom"/>
</dbReference>
<dbReference type="PROSITE" id="PS51688">
    <property type="entry name" value="ICA"/>
    <property type="match status" value="1"/>
</dbReference>
<proteinExistence type="predicted"/>
<evidence type="ECO:0000313" key="4">
    <source>
        <dbReference type="EMBL" id="HED11082.1"/>
    </source>
</evidence>
<dbReference type="SUPFAM" id="SSF101967">
    <property type="entry name" value="Adhesin YadA, collagen-binding domain"/>
    <property type="match status" value="1"/>
</dbReference>
<dbReference type="InterPro" id="IPR011049">
    <property type="entry name" value="Serralysin-like_metalloprot_C"/>
</dbReference>
<gene>
    <name evidence="4" type="ORF">ENJ10_10370</name>
</gene>
<evidence type="ECO:0000256" key="2">
    <source>
        <dbReference type="SAM" id="SignalP"/>
    </source>
</evidence>
<organism evidence="4">
    <name type="scientific">Caldithrix abyssi</name>
    <dbReference type="NCBI Taxonomy" id="187145"/>
    <lineage>
        <taxon>Bacteria</taxon>
        <taxon>Pseudomonadati</taxon>
        <taxon>Calditrichota</taxon>
        <taxon>Calditrichia</taxon>
        <taxon>Calditrichales</taxon>
        <taxon>Calditrichaceae</taxon>
        <taxon>Caldithrix</taxon>
    </lineage>
</organism>